<comment type="caution">
    <text evidence="7">The sequence shown here is derived from an EMBL/GenBank/DDBJ whole genome shotgun (WGS) entry which is preliminary data.</text>
</comment>
<keyword evidence="5 6" id="KW-0472">Membrane</keyword>
<protein>
    <recommendedName>
        <fullName evidence="6">Peptidoglycan glycosyltransferase RodA</fullName>
        <shortName evidence="6">PGT</shortName>
        <ecNumber evidence="6">2.4.99.28</ecNumber>
    </recommendedName>
    <alternativeName>
        <fullName evidence="6">Cell elongation protein RodA</fullName>
    </alternativeName>
    <alternativeName>
        <fullName evidence="6">Cell wall polymerase</fullName>
    </alternativeName>
    <alternativeName>
        <fullName evidence="6">Peptidoglycan polymerase</fullName>
        <shortName evidence="6">PG polymerase</shortName>
    </alternativeName>
</protein>
<evidence type="ECO:0000256" key="4">
    <source>
        <dbReference type="ARBA" id="ARBA00022989"/>
    </source>
</evidence>
<feature type="transmembrane region" description="Helical" evidence="6">
    <location>
        <begin position="179"/>
        <end position="198"/>
    </location>
</feature>
<keyword evidence="6" id="KW-1003">Cell membrane</keyword>
<keyword evidence="6" id="KW-0961">Cell wall biogenesis/degradation</keyword>
<keyword evidence="6" id="KW-0573">Peptidoglycan synthesis</keyword>
<feature type="transmembrane region" description="Helical" evidence="6">
    <location>
        <begin position="138"/>
        <end position="158"/>
    </location>
</feature>
<keyword evidence="8" id="KW-1185">Reference proteome</keyword>
<keyword evidence="6" id="KW-0808">Transferase</keyword>
<feature type="transmembrane region" description="Helical" evidence="6">
    <location>
        <begin position="88"/>
        <end position="107"/>
    </location>
</feature>
<feature type="transmembrane region" description="Helical" evidence="6">
    <location>
        <begin position="448"/>
        <end position="469"/>
    </location>
</feature>
<dbReference type="InterPro" id="IPR001182">
    <property type="entry name" value="FtsW/RodA"/>
</dbReference>
<dbReference type="NCBIfam" id="TIGR02210">
    <property type="entry name" value="rodA_shape"/>
    <property type="match status" value="1"/>
</dbReference>
<name>A0ABV4Y9E6_9CYAN</name>
<evidence type="ECO:0000256" key="6">
    <source>
        <dbReference type="HAMAP-Rule" id="MF_02079"/>
    </source>
</evidence>
<reference evidence="7 8" key="1">
    <citation type="submission" date="2024-09" db="EMBL/GenBank/DDBJ databases">
        <title>Floridaenema gen nov. (Aerosakkonemataceae, Aerosakkonematales ord. nov., Cyanobacteria) from benthic tropical and subtropical fresh waters, with the description of four new species.</title>
        <authorList>
            <person name="Moretto J.A."/>
            <person name="Berthold D.E."/>
            <person name="Lefler F.W."/>
            <person name="Huang I.-S."/>
            <person name="Laughinghouse H. IV."/>
        </authorList>
    </citation>
    <scope>NUCLEOTIDE SEQUENCE [LARGE SCALE GENOMIC DNA]</scope>
    <source>
        <strain evidence="7 8">BLCC-F154</strain>
    </source>
</reference>
<accession>A0ABV4Y9E6</accession>
<organism evidence="7 8">
    <name type="scientific">Floridaenema fluviatile BLCC-F154</name>
    <dbReference type="NCBI Taxonomy" id="3153640"/>
    <lineage>
        <taxon>Bacteria</taxon>
        <taxon>Bacillati</taxon>
        <taxon>Cyanobacteriota</taxon>
        <taxon>Cyanophyceae</taxon>
        <taxon>Oscillatoriophycideae</taxon>
        <taxon>Aerosakkonematales</taxon>
        <taxon>Aerosakkonemataceae</taxon>
        <taxon>Floridanema</taxon>
        <taxon>Floridanema fluviatile</taxon>
    </lineage>
</organism>
<sequence length="475" mass="52467">MSKTMLLKSIKSFRWKSLFLPWQQADLWLFLLPLGLSILGGIMIRSTELNQITPGWWQPWVFACSVLAIVLVVVVVVALYVAHESWQQWLIGGIAFGLIFMKAFLAAPKWAEHILIAVVGLSLMLLCARWRYENLIKWHWVIYGITNLSLIFVMFAGTSAKGAQRWISIGAFNVQPSEFAKLSLIITLAVLLSAKNSATMGSLVRSLAITAVPWGLVFLQPDLGTSLVFGAITLGMLYWANVNPGWLILLSSPIISAILFNVYLPGWCAWSALMAFIGWQTLPWPVRGAVGAVAINLIGGEAGHIFWSLLKDYQKNRIITFLNPEHDPLGSGYHLIQSRIAIGSGELWGRGLYHGTQTQGNFVPEQHTDFIFSAIGEELGFVGCIVVLLAFWFLCLRLVMIAESSKNNFGSLLAVGVLAMIVFQVIINVGMTIGLAPVTGIPLPWVSYGRSAMLTNFIAVGLVESVANYRQRLKF</sequence>
<evidence type="ECO:0000313" key="8">
    <source>
        <dbReference type="Proteomes" id="UP001576776"/>
    </source>
</evidence>
<feature type="transmembrane region" description="Helical" evidence="6">
    <location>
        <begin position="114"/>
        <end position="132"/>
    </location>
</feature>
<dbReference type="EC" id="2.4.99.28" evidence="6"/>
<feature type="transmembrane region" description="Helical" evidence="6">
    <location>
        <begin position="27"/>
        <end position="44"/>
    </location>
</feature>
<feature type="transmembrane region" description="Helical" evidence="6">
    <location>
        <begin position="379"/>
        <end position="400"/>
    </location>
</feature>
<evidence type="ECO:0000256" key="3">
    <source>
        <dbReference type="ARBA" id="ARBA00022960"/>
    </source>
</evidence>
<dbReference type="InterPro" id="IPR011923">
    <property type="entry name" value="RodA/MrdB"/>
</dbReference>
<keyword evidence="4 6" id="KW-1133">Transmembrane helix</keyword>
<comment type="catalytic activity">
    <reaction evidence="6">
        <text>[GlcNAc-(1-&gt;4)-Mur2Ac(oyl-L-Ala-gamma-D-Glu-L-Lys-D-Ala-D-Ala)](n)-di-trans,octa-cis-undecaprenyl diphosphate + beta-D-GlcNAc-(1-&gt;4)-Mur2Ac(oyl-L-Ala-gamma-D-Glu-L-Lys-D-Ala-D-Ala)-di-trans,octa-cis-undecaprenyl diphosphate = [GlcNAc-(1-&gt;4)-Mur2Ac(oyl-L-Ala-gamma-D-Glu-L-Lys-D-Ala-D-Ala)](n+1)-di-trans,octa-cis-undecaprenyl diphosphate + di-trans,octa-cis-undecaprenyl diphosphate + H(+)</text>
        <dbReference type="Rhea" id="RHEA:23708"/>
        <dbReference type="Rhea" id="RHEA-COMP:9602"/>
        <dbReference type="Rhea" id="RHEA-COMP:9603"/>
        <dbReference type="ChEBI" id="CHEBI:15378"/>
        <dbReference type="ChEBI" id="CHEBI:58405"/>
        <dbReference type="ChEBI" id="CHEBI:60033"/>
        <dbReference type="ChEBI" id="CHEBI:78435"/>
        <dbReference type="EC" id="2.4.99.28"/>
    </reaction>
</comment>
<evidence type="ECO:0000313" key="7">
    <source>
        <dbReference type="EMBL" id="MFB2935382.1"/>
    </source>
</evidence>
<dbReference type="PANTHER" id="PTHR30474:SF1">
    <property type="entry name" value="PEPTIDOGLYCAN GLYCOSYLTRANSFERASE MRDB"/>
    <property type="match status" value="1"/>
</dbReference>
<evidence type="ECO:0000256" key="2">
    <source>
        <dbReference type="ARBA" id="ARBA00022692"/>
    </source>
</evidence>
<comment type="subcellular location">
    <subcellularLocation>
        <location evidence="6">Cell membrane</location>
        <topology evidence="6">Multi-pass membrane protein</topology>
    </subcellularLocation>
    <subcellularLocation>
        <location evidence="1">Membrane</location>
        <topology evidence="1">Multi-pass membrane protein</topology>
    </subcellularLocation>
</comment>
<keyword evidence="6" id="KW-0328">Glycosyltransferase</keyword>
<comment type="pathway">
    <text evidence="6">Cell wall biogenesis; peptidoglycan biosynthesis.</text>
</comment>
<keyword evidence="3 6" id="KW-0133">Cell shape</keyword>
<keyword evidence="2 6" id="KW-0812">Transmembrane</keyword>
<evidence type="ECO:0000256" key="5">
    <source>
        <dbReference type="ARBA" id="ARBA00023136"/>
    </source>
</evidence>
<dbReference type="PANTHER" id="PTHR30474">
    <property type="entry name" value="CELL CYCLE PROTEIN"/>
    <property type="match status" value="1"/>
</dbReference>
<feature type="transmembrane region" description="Helical" evidence="6">
    <location>
        <begin position="218"/>
        <end position="239"/>
    </location>
</feature>
<dbReference type="Pfam" id="PF01098">
    <property type="entry name" value="FTSW_RODA_SPOVE"/>
    <property type="match status" value="1"/>
</dbReference>
<dbReference type="Proteomes" id="UP001576776">
    <property type="component" value="Unassembled WGS sequence"/>
</dbReference>
<feature type="transmembrane region" description="Helical" evidence="6">
    <location>
        <begin position="412"/>
        <end position="436"/>
    </location>
</feature>
<dbReference type="NCBIfam" id="NF037961">
    <property type="entry name" value="RodA_shape"/>
    <property type="match status" value="1"/>
</dbReference>
<comment type="function">
    <text evidence="6">Peptidoglycan polymerase that is essential for cell wall elongation.</text>
</comment>
<gene>
    <name evidence="6 7" type="primary">rodA</name>
    <name evidence="7" type="ORF">ACE1B6_08885</name>
</gene>
<dbReference type="HAMAP" id="MF_02079">
    <property type="entry name" value="PGT_RodA"/>
    <property type="match status" value="1"/>
</dbReference>
<proteinExistence type="inferred from homology"/>
<dbReference type="EMBL" id="JBHFNS010000040">
    <property type="protein sequence ID" value="MFB2935382.1"/>
    <property type="molecule type" value="Genomic_DNA"/>
</dbReference>
<evidence type="ECO:0000256" key="1">
    <source>
        <dbReference type="ARBA" id="ARBA00004141"/>
    </source>
</evidence>
<comment type="similarity">
    <text evidence="6">Belongs to the SEDS family. MrdB/RodA subfamily.</text>
</comment>
<feature type="transmembrane region" description="Helical" evidence="6">
    <location>
        <begin position="56"/>
        <end position="82"/>
    </location>
</feature>